<dbReference type="EMBL" id="SMAR01000078">
    <property type="protein sequence ID" value="TCT27707.1"/>
    <property type="molecule type" value="Genomic_DNA"/>
</dbReference>
<evidence type="ECO:0000256" key="7">
    <source>
        <dbReference type="ARBA" id="ARBA00022989"/>
    </source>
</evidence>
<dbReference type="GO" id="GO:0022857">
    <property type="term" value="F:transmembrane transporter activity"/>
    <property type="evidence" value="ECO:0007669"/>
    <property type="project" value="InterPro"/>
</dbReference>
<dbReference type="OrthoDB" id="7255919at2"/>
<dbReference type="RefSeq" id="WP_132314353.1">
    <property type="nucleotide sequence ID" value="NZ_SMAR01000078.1"/>
</dbReference>
<keyword evidence="6" id="KW-0029">Amino-acid transport</keyword>
<reference evidence="11 12" key="1">
    <citation type="submission" date="2019-03" db="EMBL/GenBank/DDBJ databases">
        <title>Freshwater and sediment microbial communities from various areas in North America, analyzing microbe dynamics in response to fracking.</title>
        <authorList>
            <person name="Lamendella R."/>
        </authorList>
    </citation>
    <scope>NUCLEOTIDE SEQUENCE [LARGE SCALE GENOMIC DNA]</scope>
    <source>
        <strain evidence="11 12">175.2</strain>
    </source>
</reference>
<dbReference type="InterPro" id="IPR043429">
    <property type="entry name" value="ArtM/GltK/GlnP/TcyL/YhdX-like"/>
</dbReference>
<evidence type="ECO:0000259" key="10">
    <source>
        <dbReference type="PROSITE" id="PS50928"/>
    </source>
</evidence>
<keyword evidence="5 9" id="KW-0812">Transmembrane</keyword>
<dbReference type="GO" id="GO:0043190">
    <property type="term" value="C:ATP-binding cassette (ABC) transporter complex"/>
    <property type="evidence" value="ECO:0007669"/>
    <property type="project" value="InterPro"/>
</dbReference>
<dbReference type="InterPro" id="IPR010065">
    <property type="entry name" value="AA_ABC_transptr_permease_3TM"/>
</dbReference>
<evidence type="ECO:0000313" key="11">
    <source>
        <dbReference type="EMBL" id="TCT27707.1"/>
    </source>
</evidence>
<proteinExistence type="inferred from homology"/>
<feature type="transmembrane region" description="Helical" evidence="9">
    <location>
        <begin position="47"/>
        <end position="72"/>
    </location>
</feature>
<feature type="transmembrane region" description="Helical" evidence="9">
    <location>
        <begin position="179"/>
        <end position="200"/>
    </location>
</feature>
<comment type="similarity">
    <text evidence="2">Belongs to the binding-protein-dependent transport system permease family. HisMQ subfamily.</text>
</comment>
<keyword evidence="3 9" id="KW-0813">Transport</keyword>
<evidence type="ECO:0000256" key="1">
    <source>
        <dbReference type="ARBA" id="ARBA00004429"/>
    </source>
</evidence>
<accession>A0A4R3NC33</accession>
<comment type="caution">
    <text evidence="11">The sequence shown here is derived from an EMBL/GenBank/DDBJ whole genome shotgun (WGS) entry which is preliminary data.</text>
</comment>
<dbReference type="PANTHER" id="PTHR30614">
    <property type="entry name" value="MEMBRANE COMPONENT OF AMINO ACID ABC TRANSPORTER"/>
    <property type="match status" value="1"/>
</dbReference>
<feature type="domain" description="ABC transmembrane type-1" evidence="10">
    <location>
        <begin position="13"/>
        <end position="201"/>
    </location>
</feature>
<evidence type="ECO:0000256" key="5">
    <source>
        <dbReference type="ARBA" id="ARBA00022692"/>
    </source>
</evidence>
<evidence type="ECO:0000256" key="8">
    <source>
        <dbReference type="ARBA" id="ARBA00023136"/>
    </source>
</evidence>
<dbReference type="NCBIfam" id="TIGR01726">
    <property type="entry name" value="HEQRo_perm_3TM"/>
    <property type="match status" value="1"/>
</dbReference>
<gene>
    <name evidence="11" type="ORF">EDC90_10784</name>
</gene>
<dbReference type="Gene3D" id="1.10.3720.10">
    <property type="entry name" value="MetI-like"/>
    <property type="match status" value="1"/>
</dbReference>
<dbReference type="PROSITE" id="PS50928">
    <property type="entry name" value="ABC_TM1"/>
    <property type="match status" value="1"/>
</dbReference>
<dbReference type="Proteomes" id="UP000295097">
    <property type="component" value="Unassembled WGS sequence"/>
</dbReference>
<evidence type="ECO:0000256" key="2">
    <source>
        <dbReference type="ARBA" id="ARBA00010072"/>
    </source>
</evidence>
<dbReference type="CDD" id="cd06261">
    <property type="entry name" value="TM_PBP2"/>
    <property type="match status" value="1"/>
</dbReference>
<sequence>MNWTDFLLILHGLHWTVLLTAGALAIGAILGFPIMLMRVSRNRVLRIVALAFISFVRAIPPIVWIFLIFFGVGAGGTGFNPFAAALVAFGLIAAANMAEIYRGGLIAVPSGQSEAAEALNLSPQHRFFGVIFPQLMRVALPTTATYAIGLLKDSAIASTIGVTELAFQGRYVTQMNYQYLPVLGMVGLIYILLSLPIAWVSRVADQKLRSKVAR</sequence>
<dbReference type="InterPro" id="IPR035906">
    <property type="entry name" value="MetI-like_sf"/>
</dbReference>
<organism evidence="11 12">
    <name type="scientific">Martelella mediterranea</name>
    <dbReference type="NCBI Taxonomy" id="293089"/>
    <lineage>
        <taxon>Bacteria</taxon>
        <taxon>Pseudomonadati</taxon>
        <taxon>Pseudomonadota</taxon>
        <taxon>Alphaproteobacteria</taxon>
        <taxon>Hyphomicrobiales</taxon>
        <taxon>Aurantimonadaceae</taxon>
        <taxon>Martelella</taxon>
    </lineage>
</organism>
<keyword evidence="4" id="KW-1003">Cell membrane</keyword>
<feature type="transmembrane region" description="Helical" evidence="9">
    <location>
        <begin position="78"/>
        <end position="98"/>
    </location>
</feature>
<evidence type="ECO:0000256" key="9">
    <source>
        <dbReference type="RuleBase" id="RU363032"/>
    </source>
</evidence>
<dbReference type="InterPro" id="IPR000515">
    <property type="entry name" value="MetI-like"/>
</dbReference>
<evidence type="ECO:0000313" key="12">
    <source>
        <dbReference type="Proteomes" id="UP000295097"/>
    </source>
</evidence>
<name>A0A4R3NC33_9HYPH</name>
<keyword evidence="8 9" id="KW-0472">Membrane</keyword>
<evidence type="ECO:0000256" key="3">
    <source>
        <dbReference type="ARBA" id="ARBA00022448"/>
    </source>
</evidence>
<dbReference type="AlphaFoldDB" id="A0A4R3NC33"/>
<dbReference type="PANTHER" id="PTHR30614:SF0">
    <property type="entry name" value="L-CYSTINE TRANSPORT SYSTEM PERMEASE PROTEIN TCYL"/>
    <property type="match status" value="1"/>
</dbReference>
<protein>
    <submittedName>
        <fullName evidence="11">Amino acid ABC transporter membrane protein 1 (PAAT family)</fullName>
    </submittedName>
</protein>
<keyword evidence="12" id="KW-1185">Reference proteome</keyword>
<dbReference type="GO" id="GO:0006865">
    <property type="term" value="P:amino acid transport"/>
    <property type="evidence" value="ECO:0007669"/>
    <property type="project" value="UniProtKB-KW"/>
</dbReference>
<dbReference type="Pfam" id="PF00528">
    <property type="entry name" value="BPD_transp_1"/>
    <property type="match status" value="1"/>
</dbReference>
<feature type="transmembrane region" description="Helical" evidence="9">
    <location>
        <begin position="12"/>
        <end position="35"/>
    </location>
</feature>
<evidence type="ECO:0000256" key="6">
    <source>
        <dbReference type="ARBA" id="ARBA00022970"/>
    </source>
</evidence>
<keyword evidence="7 9" id="KW-1133">Transmembrane helix</keyword>
<comment type="subcellular location">
    <subcellularLocation>
        <location evidence="1">Cell inner membrane</location>
        <topology evidence="1">Multi-pass membrane protein</topology>
    </subcellularLocation>
    <subcellularLocation>
        <location evidence="9">Cell membrane</location>
        <topology evidence="9">Multi-pass membrane protein</topology>
    </subcellularLocation>
</comment>
<dbReference type="SUPFAM" id="SSF161098">
    <property type="entry name" value="MetI-like"/>
    <property type="match status" value="1"/>
</dbReference>
<evidence type="ECO:0000256" key="4">
    <source>
        <dbReference type="ARBA" id="ARBA00022475"/>
    </source>
</evidence>